<organism evidence="2 3">
    <name type="scientific">Carnegiea gigantea</name>
    <dbReference type="NCBI Taxonomy" id="171969"/>
    <lineage>
        <taxon>Eukaryota</taxon>
        <taxon>Viridiplantae</taxon>
        <taxon>Streptophyta</taxon>
        <taxon>Embryophyta</taxon>
        <taxon>Tracheophyta</taxon>
        <taxon>Spermatophyta</taxon>
        <taxon>Magnoliopsida</taxon>
        <taxon>eudicotyledons</taxon>
        <taxon>Gunneridae</taxon>
        <taxon>Pentapetalae</taxon>
        <taxon>Caryophyllales</taxon>
        <taxon>Cactineae</taxon>
        <taxon>Cactaceae</taxon>
        <taxon>Cactoideae</taxon>
        <taxon>Echinocereeae</taxon>
        <taxon>Carnegiea</taxon>
    </lineage>
</organism>
<evidence type="ECO:0000256" key="1">
    <source>
        <dbReference type="SAM" id="MobiDB-lite"/>
    </source>
</evidence>
<comment type="caution">
    <text evidence="2">The sequence shown here is derived from an EMBL/GenBank/DDBJ whole genome shotgun (WGS) entry which is preliminary data.</text>
</comment>
<dbReference type="Proteomes" id="UP001153076">
    <property type="component" value="Unassembled WGS sequence"/>
</dbReference>
<feature type="region of interest" description="Disordered" evidence="1">
    <location>
        <begin position="1"/>
        <end position="129"/>
    </location>
</feature>
<sequence>MKNVTEDVVTLKHLSQQRTEKPKKKKKANKKWKTDSNSNEELNSKRHATHAKQTEKEKEKEELPNQPVDKVAEKRKPNKGPADKPLSKKAKRDKFPLEPGTNEDPAQKSVVTVEDNKESDNSDLEENDLTYECEEVDHENEHIEAKEEVAIRQPVKAARKSNKPLLQSKTEDRALKFEGGASEKRTYQKAFIIRMSTHSFSSLLNDAQTEVVTSMGFAPFLKIDVKQILGKFSKWLVESFDPYAVRFRLLDGQKFSITAFDVHVTLGVALGGTKIIEIIKYSMDDEYNEVHATWLKE</sequence>
<evidence type="ECO:0000313" key="2">
    <source>
        <dbReference type="EMBL" id="KAJ8421683.1"/>
    </source>
</evidence>
<feature type="compositionally biased region" description="Basic and acidic residues" evidence="1">
    <location>
        <begin position="70"/>
        <end position="86"/>
    </location>
</feature>
<protein>
    <submittedName>
        <fullName evidence="2">Uncharacterized protein</fullName>
    </submittedName>
</protein>
<name>A0A9Q1JK03_9CARY</name>
<accession>A0A9Q1JK03</accession>
<dbReference type="AlphaFoldDB" id="A0A9Q1JK03"/>
<evidence type="ECO:0000313" key="3">
    <source>
        <dbReference type="Proteomes" id="UP001153076"/>
    </source>
</evidence>
<feature type="compositionally biased region" description="Basic and acidic residues" evidence="1">
    <location>
        <begin position="52"/>
        <end position="63"/>
    </location>
</feature>
<gene>
    <name evidence="2" type="ORF">Cgig2_008641</name>
</gene>
<reference evidence="2" key="1">
    <citation type="submission" date="2022-04" db="EMBL/GenBank/DDBJ databases">
        <title>Carnegiea gigantea Genome sequencing and assembly v2.</title>
        <authorList>
            <person name="Copetti D."/>
            <person name="Sanderson M.J."/>
            <person name="Burquez A."/>
            <person name="Wojciechowski M.F."/>
        </authorList>
    </citation>
    <scope>NUCLEOTIDE SEQUENCE</scope>
    <source>
        <strain evidence="2">SGP5-SGP5p</strain>
        <tissue evidence="2">Aerial part</tissue>
    </source>
</reference>
<feature type="compositionally biased region" description="Basic residues" evidence="1">
    <location>
        <begin position="21"/>
        <end position="31"/>
    </location>
</feature>
<keyword evidence="3" id="KW-1185">Reference proteome</keyword>
<dbReference type="EMBL" id="JAKOGI010002597">
    <property type="protein sequence ID" value="KAJ8421683.1"/>
    <property type="molecule type" value="Genomic_DNA"/>
</dbReference>
<proteinExistence type="predicted"/>